<dbReference type="EMBL" id="KZ819691">
    <property type="protein sequence ID" value="PWN54232.1"/>
    <property type="molecule type" value="Genomic_DNA"/>
</dbReference>
<dbReference type="Proteomes" id="UP000245626">
    <property type="component" value="Unassembled WGS sequence"/>
</dbReference>
<name>A0ACD0P8A3_9BASI</name>
<accession>A0ACD0P8A3</accession>
<organism evidence="1 2">
    <name type="scientific">Violaceomyces palustris</name>
    <dbReference type="NCBI Taxonomy" id="1673888"/>
    <lineage>
        <taxon>Eukaryota</taxon>
        <taxon>Fungi</taxon>
        <taxon>Dikarya</taxon>
        <taxon>Basidiomycota</taxon>
        <taxon>Ustilaginomycotina</taxon>
        <taxon>Ustilaginomycetes</taxon>
        <taxon>Violaceomycetales</taxon>
        <taxon>Violaceomycetaceae</taxon>
        <taxon>Violaceomyces</taxon>
    </lineage>
</organism>
<gene>
    <name evidence="1" type="ORF">IE53DRAFT_276164</name>
</gene>
<proteinExistence type="predicted"/>
<protein>
    <submittedName>
        <fullName evidence="1">Uncharacterized protein</fullName>
    </submittedName>
</protein>
<evidence type="ECO:0000313" key="2">
    <source>
        <dbReference type="Proteomes" id="UP000245626"/>
    </source>
</evidence>
<evidence type="ECO:0000313" key="1">
    <source>
        <dbReference type="EMBL" id="PWN54232.1"/>
    </source>
</evidence>
<sequence length="695" mass="74697">MAEVYMRTLGHLRSSRREGEVAEQRVTPADELTSWLGDDLCANCGHNAPNGKLFCSKECREADACKTSEGLEPVLENEIERRSSPVKSIHHFKGHSDAALTEKFRYPCPPSPSVLAQYSVPLKATSLTSPALTAFQRSLPTNPRGRQSGASNASSDGSHRLHTKKRSSSQSTFSSISESNGSTSAFASSTGTDPSTPSPAYGATEDESSDLDSNELMLPPSVAAASTVILKKSNATRGIPTSSYLFDRSPSSAAPTRRKSEAYGQAIKSPMWYARRPSNTNIQPALLFTPAITATTKVTAIARRNSNSKLAQPDAQATLTRKSAPNGQSPRQKLSSSIFTSPRTFYGGLPMKRGVSDNTATRSPPQVQSAASSAGKTMRAPSPLGSLGSLSSLALQAGCDRCRASTSKSGDQDIFATENGKSSDAMRSSGSSPSLASPRAERISKHKHSHSAAASLFFTQLQSSSDEKNPVALRRGRGRGVATPIPENDDKQGVEENPRSTPQRGRSKARGRSSTSRARSPSPPRAAARRESSTISHRDRSPPSPVSPTSGPISIMNRSRTASRDGFTSNNTARSEKPSPLALLVSRGGRDESPEGDERGRSRGRARDRGRSPVRQWINKHCEPSWPGYGHRDSDLEESRSRSRVRAQRHEAIDEDPGFDDVELELDDDERPDSSGSSQGSFEVGPQLGRGRRVQ</sequence>
<reference evidence="1 2" key="1">
    <citation type="journal article" date="2018" name="Mol. Biol. Evol.">
        <title>Broad Genomic Sampling Reveals a Smut Pathogenic Ancestry of the Fungal Clade Ustilaginomycotina.</title>
        <authorList>
            <person name="Kijpornyongpan T."/>
            <person name="Mondo S.J."/>
            <person name="Barry K."/>
            <person name="Sandor L."/>
            <person name="Lee J."/>
            <person name="Lipzen A."/>
            <person name="Pangilinan J."/>
            <person name="LaButti K."/>
            <person name="Hainaut M."/>
            <person name="Henrissat B."/>
            <person name="Grigoriev I.V."/>
            <person name="Spatafora J.W."/>
            <person name="Aime M.C."/>
        </authorList>
    </citation>
    <scope>NUCLEOTIDE SEQUENCE [LARGE SCALE GENOMIC DNA]</scope>
    <source>
        <strain evidence="1 2">SA 807</strain>
    </source>
</reference>
<keyword evidence="2" id="KW-1185">Reference proteome</keyword>